<dbReference type="EMBL" id="BT006013">
    <property type="protein sequence ID" value="AAO74696.1"/>
    <property type="molecule type" value="mRNA"/>
</dbReference>
<reference evidence="1" key="1">
    <citation type="submission" date="2003-03" db="EMBL/GenBank/DDBJ databases">
        <authorList>
            <person name="Stapleton M."/>
            <person name="Brokstein P."/>
            <person name="Hong L."/>
            <person name="Agbayani A."/>
            <person name="Carlson J."/>
            <person name="Champe M."/>
            <person name="Chavez C."/>
            <person name="Dorsett V."/>
            <person name="Dresnek D."/>
            <person name="Farfan D."/>
            <person name="Frise E."/>
            <person name="George R."/>
            <person name="Gonzalez M."/>
            <person name="Guarin H."/>
            <person name="Kronmiller B."/>
            <person name="Li P."/>
            <person name="Liao G."/>
            <person name="Miranda A."/>
            <person name="Mungall C.J."/>
            <person name="Nunoo J."/>
            <person name="Pacleb J."/>
            <person name="Paragas V."/>
            <person name="Park S."/>
            <person name="Patel S."/>
            <person name="Phouanenavong S."/>
            <person name="Wan K."/>
            <person name="Yu C."/>
            <person name="Lewis S.E."/>
            <person name="Rubin G.M."/>
            <person name="Celniker S."/>
        </authorList>
    </citation>
    <scope>NUCLEOTIDE SEQUENCE</scope>
    <source>
        <strain evidence="1">Berkeley</strain>
    </source>
</reference>
<name>Q86MQ8_DROME</name>
<organism evidence="1">
    <name type="scientific">Drosophila melanogaster</name>
    <name type="common">Fruit fly</name>
    <dbReference type="NCBI Taxonomy" id="7227"/>
    <lineage>
        <taxon>Eukaryota</taxon>
        <taxon>Metazoa</taxon>
        <taxon>Ecdysozoa</taxon>
        <taxon>Arthropoda</taxon>
        <taxon>Hexapoda</taxon>
        <taxon>Insecta</taxon>
        <taxon>Pterygota</taxon>
        <taxon>Neoptera</taxon>
        <taxon>Endopterygota</taxon>
        <taxon>Diptera</taxon>
        <taxon>Brachycera</taxon>
        <taxon>Muscomorpha</taxon>
        <taxon>Ephydroidea</taxon>
        <taxon>Drosophilidae</taxon>
        <taxon>Drosophila</taxon>
        <taxon>Sophophora</taxon>
    </lineage>
</organism>
<evidence type="ECO:0000313" key="1">
    <source>
        <dbReference type="EMBL" id="AAO74696.1"/>
    </source>
</evidence>
<accession>Q86MQ8</accession>
<proteinExistence type="evidence at transcript level"/>
<sequence length="108" mass="12036">MIFWVLRSQFSGLNTFTLFPIHRTGTWDLGSHSILHPKTRQLLKDKFICTHAEELCDDAGLSLELGTLSGYGTGIGTEAEATVRQVLSIMQTHTQMADKWNGWRGSGL</sequence>
<dbReference type="AlphaFoldDB" id="Q86MQ8"/>
<protein>
    <submittedName>
        <fullName evidence="1">LD11736p</fullName>
    </submittedName>
</protein>